<feature type="compositionally biased region" description="Gly residues" evidence="1">
    <location>
        <begin position="68"/>
        <end position="78"/>
    </location>
</feature>
<organism evidence="2">
    <name type="scientific">Panicum hallii</name>
    <dbReference type="NCBI Taxonomy" id="206008"/>
    <lineage>
        <taxon>Eukaryota</taxon>
        <taxon>Viridiplantae</taxon>
        <taxon>Streptophyta</taxon>
        <taxon>Embryophyta</taxon>
        <taxon>Tracheophyta</taxon>
        <taxon>Spermatophyta</taxon>
        <taxon>Magnoliopsida</taxon>
        <taxon>Liliopsida</taxon>
        <taxon>Poales</taxon>
        <taxon>Poaceae</taxon>
        <taxon>PACMAD clade</taxon>
        <taxon>Panicoideae</taxon>
        <taxon>Panicodae</taxon>
        <taxon>Paniceae</taxon>
        <taxon>Panicinae</taxon>
        <taxon>Panicum</taxon>
        <taxon>Panicum sect. Panicum</taxon>
    </lineage>
</organism>
<gene>
    <name evidence="2" type="ORF">PAHAL_8G129600</name>
</gene>
<evidence type="ECO:0000256" key="1">
    <source>
        <dbReference type="SAM" id="MobiDB-lite"/>
    </source>
</evidence>
<feature type="compositionally biased region" description="Basic and acidic residues" evidence="1">
    <location>
        <begin position="82"/>
        <end position="102"/>
    </location>
</feature>
<protein>
    <submittedName>
        <fullName evidence="2">Uncharacterized protein</fullName>
    </submittedName>
</protein>
<evidence type="ECO:0000313" key="2">
    <source>
        <dbReference type="EMBL" id="PVH34067.1"/>
    </source>
</evidence>
<dbReference type="Gramene" id="PVH34067">
    <property type="protein sequence ID" value="PVH34067"/>
    <property type="gene ID" value="PAHAL_8G129600"/>
</dbReference>
<dbReference type="AlphaFoldDB" id="A0A2T8I8R0"/>
<name>A0A2T8I8R0_9POAL</name>
<sequence>MSSLKRSISLMSPPSLFLLFGDLIRLKSPTTSQSLSFNVSVSKRIPSAGIQSSNRADGMPPAEAGTANEGGGAGGGGARSYHRGERDPHLGSWEYRCREPNR</sequence>
<dbReference type="Proteomes" id="UP000243499">
    <property type="component" value="Chromosome 8"/>
</dbReference>
<proteinExistence type="predicted"/>
<dbReference type="EMBL" id="CM008053">
    <property type="protein sequence ID" value="PVH34067.1"/>
    <property type="molecule type" value="Genomic_DNA"/>
</dbReference>
<feature type="region of interest" description="Disordered" evidence="1">
    <location>
        <begin position="48"/>
        <end position="102"/>
    </location>
</feature>
<accession>A0A2T8I8R0</accession>
<reference evidence="2" key="1">
    <citation type="submission" date="2018-04" db="EMBL/GenBank/DDBJ databases">
        <title>WGS assembly of Panicum hallii.</title>
        <authorList>
            <person name="Lovell J."/>
            <person name="Jenkins J."/>
            <person name="Lowry D."/>
            <person name="Mamidi S."/>
            <person name="Sreedasyam A."/>
            <person name="Weng X."/>
            <person name="Barry K."/>
            <person name="Bonette J."/>
            <person name="Campitelli B."/>
            <person name="Daum C."/>
            <person name="Gordon S."/>
            <person name="Gould B."/>
            <person name="Lipzen A."/>
            <person name="Macqueen A."/>
            <person name="Palacio-Mejia J."/>
            <person name="Plott C."/>
            <person name="Shakirov E."/>
            <person name="Shu S."/>
            <person name="Yoshinaga Y."/>
            <person name="Zane M."/>
            <person name="Rokhsar D."/>
            <person name="Grimwood J."/>
            <person name="Schmutz J."/>
            <person name="Juenger T."/>
        </authorList>
    </citation>
    <scope>NUCLEOTIDE SEQUENCE [LARGE SCALE GENOMIC DNA]</scope>
    <source>
        <strain evidence="2">FIL2</strain>
    </source>
</reference>